<evidence type="ECO:0000256" key="2">
    <source>
        <dbReference type="SAM" id="SignalP"/>
    </source>
</evidence>
<proteinExistence type="predicted"/>
<feature type="signal peptide" evidence="2">
    <location>
        <begin position="1"/>
        <end position="33"/>
    </location>
</feature>
<organism evidence="3 4">
    <name type="scientific">Nesterenkonia lacusekhoensis</name>
    <dbReference type="NCBI Taxonomy" id="150832"/>
    <lineage>
        <taxon>Bacteria</taxon>
        <taxon>Bacillati</taxon>
        <taxon>Actinomycetota</taxon>
        <taxon>Actinomycetes</taxon>
        <taxon>Micrococcales</taxon>
        <taxon>Micrococcaceae</taxon>
        <taxon>Nesterenkonia</taxon>
    </lineage>
</organism>
<gene>
    <name evidence="3" type="ORF">JOF45_002064</name>
</gene>
<evidence type="ECO:0000313" key="3">
    <source>
        <dbReference type="EMBL" id="MBP2319045.1"/>
    </source>
</evidence>
<protein>
    <recommendedName>
        <fullName evidence="5">YcnI-like domain-containing protein</fullName>
    </recommendedName>
</protein>
<evidence type="ECO:0000256" key="1">
    <source>
        <dbReference type="SAM" id="MobiDB-lite"/>
    </source>
</evidence>
<name>A0ABS4T3L1_9MICC</name>
<evidence type="ECO:0008006" key="5">
    <source>
        <dbReference type="Google" id="ProtNLM"/>
    </source>
</evidence>
<comment type="caution">
    <text evidence="3">The sequence shown here is derived from an EMBL/GenBank/DDBJ whole genome shotgun (WGS) entry which is preliminary data.</text>
</comment>
<sequence>MGVPRHQFPGVTMSSLLSAILAAATLATFPLGSAPSYPEEVEVHTVRGEHVTLITATVPEAKTNLIPGQTARWDVGVHVHAPSAGTISAGLSVSGDFPLEASVYSCPAPWTAPPTGEGSIEEECPADLEAMTVFRPVHPGHETDWVGSFSSEEEERWLRVEARMPLDSPHETQNSTSRLRFHISGDGHEISSELPGESSPSDAPGAASEADPLEGSERPDDSAAGSPDAGSGPGETRAQAPGRLAQTGFSLLALVGTGLLSVLLGRALHRGSQEVRDDA</sequence>
<dbReference type="Proteomes" id="UP001519331">
    <property type="component" value="Unassembled WGS sequence"/>
</dbReference>
<feature type="chain" id="PRO_5045913860" description="YcnI-like domain-containing protein" evidence="2">
    <location>
        <begin position="34"/>
        <end position="279"/>
    </location>
</feature>
<keyword evidence="4" id="KW-1185">Reference proteome</keyword>
<feature type="region of interest" description="Disordered" evidence="1">
    <location>
        <begin position="187"/>
        <end position="242"/>
    </location>
</feature>
<dbReference type="EMBL" id="JAGINX010000001">
    <property type="protein sequence ID" value="MBP2319045.1"/>
    <property type="molecule type" value="Genomic_DNA"/>
</dbReference>
<keyword evidence="2" id="KW-0732">Signal</keyword>
<accession>A0ABS4T3L1</accession>
<reference evidence="3 4" key="1">
    <citation type="submission" date="2021-03" db="EMBL/GenBank/DDBJ databases">
        <title>Sequencing the genomes of 1000 actinobacteria strains.</title>
        <authorList>
            <person name="Klenk H.-P."/>
        </authorList>
    </citation>
    <scope>NUCLEOTIDE SEQUENCE [LARGE SCALE GENOMIC DNA]</scope>
    <source>
        <strain evidence="3 4">DSM 12544</strain>
    </source>
</reference>
<dbReference type="RefSeq" id="WP_210049614.1">
    <property type="nucleotide sequence ID" value="NZ_JAGINX010000001.1"/>
</dbReference>
<evidence type="ECO:0000313" key="4">
    <source>
        <dbReference type="Proteomes" id="UP001519331"/>
    </source>
</evidence>